<feature type="domain" description="Aminoglycoside phosphotransferase" evidence="1">
    <location>
        <begin position="68"/>
        <end position="270"/>
    </location>
</feature>
<sequence>MADLVARTTPKPRVYGARMLSPPDGFTEADLVSALATHWGVTADSVTYRALGFGSHHWQVGADWFATVDESPDFTRLSSALRTAMDVPVAIAPVPTRTGEPLARTGDFAVTLYPYVDGESFDFGDFRDPAHRQATLDMVVDVHHTPPAHALTDDFTAPVPAPIDDAGPYSRPAARLLAEHAPALARLRARHQELAATVDPSRLVLTHGEPHPGNTMLTAGGWRLIDWDTALIAPPERDLWHLATPETLAAYEAATGVQPLPDLLELYRIGWDLNDLAEVAHDFSRPHTGTLNDDENWAILQDVVARL</sequence>
<keyword evidence="3" id="KW-1185">Reference proteome</keyword>
<protein>
    <submittedName>
        <fullName evidence="2">Spectinomycin phosphotransferase/16S rRNA (Guanine(1405)-N(7))-methyltransferase</fullName>
    </submittedName>
</protein>
<organism evidence="2 3">
    <name type="scientific">Actinophytocola oryzae</name>
    <dbReference type="NCBI Taxonomy" id="502181"/>
    <lineage>
        <taxon>Bacteria</taxon>
        <taxon>Bacillati</taxon>
        <taxon>Actinomycetota</taxon>
        <taxon>Actinomycetes</taxon>
        <taxon>Pseudonocardiales</taxon>
        <taxon>Pseudonocardiaceae</taxon>
    </lineage>
</organism>
<gene>
    <name evidence="2" type="ORF">CLV71_106476</name>
</gene>
<dbReference type="InterPro" id="IPR002575">
    <property type="entry name" value="Aminoglycoside_PTrfase"/>
</dbReference>
<keyword evidence="2" id="KW-0808">Transferase</keyword>
<proteinExistence type="predicted"/>
<name>A0A4R7VNK2_9PSEU</name>
<dbReference type="SUPFAM" id="SSF56112">
    <property type="entry name" value="Protein kinase-like (PK-like)"/>
    <property type="match status" value="1"/>
</dbReference>
<evidence type="ECO:0000259" key="1">
    <source>
        <dbReference type="Pfam" id="PF01636"/>
    </source>
</evidence>
<dbReference type="Proteomes" id="UP000294927">
    <property type="component" value="Unassembled WGS sequence"/>
</dbReference>
<dbReference type="GO" id="GO:0008168">
    <property type="term" value="F:methyltransferase activity"/>
    <property type="evidence" value="ECO:0007669"/>
    <property type="project" value="UniProtKB-KW"/>
</dbReference>
<dbReference type="AlphaFoldDB" id="A0A4R7VNK2"/>
<comment type="caution">
    <text evidence="2">The sequence shown here is derived from an EMBL/GenBank/DDBJ whole genome shotgun (WGS) entry which is preliminary data.</text>
</comment>
<dbReference type="Pfam" id="PF01636">
    <property type="entry name" value="APH"/>
    <property type="match status" value="1"/>
</dbReference>
<reference evidence="2 3" key="1">
    <citation type="submission" date="2019-03" db="EMBL/GenBank/DDBJ databases">
        <title>Genomic Encyclopedia of Archaeal and Bacterial Type Strains, Phase II (KMG-II): from individual species to whole genera.</title>
        <authorList>
            <person name="Goeker M."/>
        </authorList>
    </citation>
    <scope>NUCLEOTIDE SEQUENCE [LARGE SCALE GENOMIC DNA]</scope>
    <source>
        <strain evidence="2 3">DSM 45499</strain>
    </source>
</reference>
<dbReference type="Gene3D" id="1.10.510.10">
    <property type="entry name" value="Transferase(Phosphotransferase) domain 1"/>
    <property type="match status" value="1"/>
</dbReference>
<evidence type="ECO:0000313" key="2">
    <source>
        <dbReference type="EMBL" id="TDV51122.1"/>
    </source>
</evidence>
<dbReference type="GO" id="GO:0032259">
    <property type="term" value="P:methylation"/>
    <property type="evidence" value="ECO:0007669"/>
    <property type="project" value="UniProtKB-KW"/>
</dbReference>
<dbReference type="EMBL" id="SOCP01000006">
    <property type="protein sequence ID" value="TDV51122.1"/>
    <property type="molecule type" value="Genomic_DNA"/>
</dbReference>
<evidence type="ECO:0000313" key="3">
    <source>
        <dbReference type="Proteomes" id="UP000294927"/>
    </source>
</evidence>
<keyword evidence="2" id="KW-0489">Methyltransferase</keyword>
<dbReference type="InterPro" id="IPR011009">
    <property type="entry name" value="Kinase-like_dom_sf"/>
</dbReference>
<accession>A0A4R7VNK2</accession>